<keyword evidence="3" id="KW-1185">Reference proteome</keyword>
<name>E2BJV2_HARSA</name>
<feature type="non-terminal residue" evidence="2">
    <location>
        <position position="1"/>
    </location>
</feature>
<protein>
    <recommendedName>
        <fullName evidence="1">Retrotransposon gag domain-containing protein</fullName>
    </recommendedName>
</protein>
<organism evidence="3">
    <name type="scientific">Harpegnathos saltator</name>
    <name type="common">Jerdon's jumping ant</name>
    <dbReference type="NCBI Taxonomy" id="610380"/>
    <lineage>
        <taxon>Eukaryota</taxon>
        <taxon>Metazoa</taxon>
        <taxon>Ecdysozoa</taxon>
        <taxon>Arthropoda</taxon>
        <taxon>Hexapoda</taxon>
        <taxon>Insecta</taxon>
        <taxon>Pterygota</taxon>
        <taxon>Neoptera</taxon>
        <taxon>Endopterygota</taxon>
        <taxon>Hymenoptera</taxon>
        <taxon>Apocrita</taxon>
        <taxon>Aculeata</taxon>
        <taxon>Formicoidea</taxon>
        <taxon>Formicidae</taxon>
        <taxon>Ponerinae</taxon>
        <taxon>Ponerini</taxon>
        <taxon>Harpegnathos</taxon>
    </lineage>
</organism>
<evidence type="ECO:0000313" key="2">
    <source>
        <dbReference type="EMBL" id="EFN84028.1"/>
    </source>
</evidence>
<dbReference type="Proteomes" id="UP000008237">
    <property type="component" value="Unassembled WGS sequence"/>
</dbReference>
<dbReference type="InParanoid" id="E2BJV2"/>
<sequence length="141" mass="16825">EFLERVEELSEIYGYAGEYVLRVLPEMLRGEALAWYRVSRHTWATWENLRRDFRAEYLPRKMLAQLCHEARSRVQRDGEPFRAFSNEVLTLLRRAGGWSPEEQLELLYENMHLEYKRGIRIDDIVSIGDLRARAAEHEDIE</sequence>
<accession>E2BJV2</accession>
<reference evidence="2 3" key="1">
    <citation type="journal article" date="2010" name="Science">
        <title>Genomic comparison of the ants Camponotus floridanus and Harpegnathos saltator.</title>
        <authorList>
            <person name="Bonasio R."/>
            <person name="Zhang G."/>
            <person name="Ye C."/>
            <person name="Mutti N.S."/>
            <person name="Fang X."/>
            <person name="Qin N."/>
            <person name="Donahue G."/>
            <person name="Yang P."/>
            <person name="Li Q."/>
            <person name="Li C."/>
            <person name="Zhang P."/>
            <person name="Huang Z."/>
            <person name="Berger S.L."/>
            <person name="Reinberg D."/>
            <person name="Wang J."/>
            <person name="Liebig J."/>
        </authorList>
    </citation>
    <scope>NUCLEOTIDE SEQUENCE [LARGE SCALE GENOMIC DNA]</scope>
    <source>
        <strain evidence="2 3">R22 G/1</strain>
    </source>
</reference>
<feature type="non-terminal residue" evidence="2">
    <location>
        <position position="141"/>
    </location>
</feature>
<dbReference type="Pfam" id="PF03732">
    <property type="entry name" value="Retrotrans_gag"/>
    <property type="match status" value="1"/>
</dbReference>
<evidence type="ECO:0000259" key="1">
    <source>
        <dbReference type="Pfam" id="PF03732"/>
    </source>
</evidence>
<dbReference type="InterPro" id="IPR005162">
    <property type="entry name" value="Retrotrans_gag_dom"/>
</dbReference>
<dbReference type="EMBL" id="GL448664">
    <property type="protein sequence ID" value="EFN84028.1"/>
    <property type="molecule type" value="Genomic_DNA"/>
</dbReference>
<evidence type="ECO:0000313" key="3">
    <source>
        <dbReference type="Proteomes" id="UP000008237"/>
    </source>
</evidence>
<dbReference type="OMA" id="TWATWEN"/>
<feature type="domain" description="Retrotransposon gag" evidence="1">
    <location>
        <begin position="24"/>
        <end position="109"/>
    </location>
</feature>
<gene>
    <name evidence="2" type="ORF">EAI_05402</name>
</gene>
<dbReference type="AlphaFoldDB" id="E2BJV2"/>
<proteinExistence type="predicted"/>